<evidence type="ECO:0000256" key="1">
    <source>
        <dbReference type="ARBA" id="ARBA00006484"/>
    </source>
</evidence>
<dbReference type="PANTHER" id="PTHR43477:SF1">
    <property type="entry name" value="DIHYDROANTICAPSIN 7-DEHYDROGENASE"/>
    <property type="match status" value="1"/>
</dbReference>
<dbReference type="PRINTS" id="PR00081">
    <property type="entry name" value="GDHRDH"/>
</dbReference>
<evidence type="ECO:0000256" key="2">
    <source>
        <dbReference type="ARBA" id="ARBA00023002"/>
    </source>
</evidence>
<keyword evidence="4" id="KW-1185">Reference proteome</keyword>
<dbReference type="EMBL" id="BAAAPL010000002">
    <property type="protein sequence ID" value="GAA1706340.1"/>
    <property type="molecule type" value="Genomic_DNA"/>
</dbReference>
<reference evidence="3 4" key="1">
    <citation type="journal article" date="2019" name="Int. J. Syst. Evol. Microbiol.">
        <title>The Global Catalogue of Microorganisms (GCM) 10K type strain sequencing project: providing services to taxonomists for standard genome sequencing and annotation.</title>
        <authorList>
            <consortium name="The Broad Institute Genomics Platform"/>
            <consortium name="The Broad Institute Genome Sequencing Center for Infectious Disease"/>
            <person name="Wu L."/>
            <person name="Ma J."/>
        </authorList>
    </citation>
    <scope>NUCLEOTIDE SEQUENCE [LARGE SCALE GENOMIC DNA]</scope>
    <source>
        <strain evidence="3 4">JCM 15577</strain>
    </source>
</reference>
<dbReference type="InterPro" id="IPR002347">
    <property type="entry name" value="SDR_fam"/>
</dbReference>
<protein>
    <submittedName>
        <fullName evidence="3">SDR family oxidoreductase</fullName>
    </submittedName>
</protein>
<dbReference type="InterPro" id="IPR051122">
    <property type="entry name" value="SDR_DHRS6-like"/>
</dbReference>
<dbReference type="PANTHER" id="PTHR43477">
    <property type="entry name" value="DIHYDROANTICAPSIN 7-DEHYDROGENASE"/>
    <property type="match status" value="1"/>
</dbReference>
<proteinExistence type="inferred from homology"/>
<evidence type="ECO:0000313" key="3">
    <source>
        <dbReference type="EMBL" id="GAA1706340.1"/>
    </source>
</evidence>
<dbReference type="RefSeq" id="WP_344073232.1">
    <property type="nucleotide sequence ID" value="NZ_BAAAPL010000002.1"/>
</dbReference>
<gene>
    <name evidence="3" type="ORF">GCM10009808_25430</name>
</gene>
<dbReference type="InterPro" id="IPR036291">
    <property type="entry name" value="NAD(P)-bd_dom_sf"/>
</dbReference>
<accession>A0ABN2IJP3</accession>
<dbReference type="Pfam" id="PF13561">
    <property type="entry name" value="adh_short_C2"/>
    <property type="match status" value="1"/>
</dbReference>
<sequence length="238" mass="24935">MSSGLLDQTVLIIGGAKPLGLAVARAAAAEGAKVVIGARDDALAAAEPAELPRARAMHIDLTDESSIAFAAAEIGHVDHVVITVSAHHNVPVVQIERNKAAAAFETKIIGPLLVAKHFAPLMPPDRLTRPVLGCGSVESLGGSNDHGRHQRRRLVPRPHLAVELAPLRVNAISPGIIDSGTWDALPETARDALFRTGVEGSLAGRAGTRDDIADAVIWMLCSTYLSGETIHLEGGARH</sequence>
<comment type="caution">
    <text evidence="3">The sequence shown here is derived from an EMBL/GenBank/DDBJ whole genome shotgun (WGS) entry which is preliminary data.</text>
</comment>
<dbReference type="SUPFAM" id="SSF51735">
    <property type="entry name" value="NAD(P)-binding Rossmann-fold domains"/>
    <property type="match status" value="1"/>
</dbReference>
<keyword evidence="2" id="KW-0560">Oxidoreductase</keyword>
<evidence type="ECO:0000313" key="4">
    <source>
        <dbReference type="Proteomes" id="UP001501690"/>
    </source>
</evidence>
<dbReference type="Gene3D" id="3.40.50.720">
    <property type="entry name" value="NAD(P)-binding Rossmann-like Domain"/>
    <property type="match status" value="1"/>
</dbReference>
<organism evidence="3 4">
    <name type="scientific">Microbacterium sediminicola</name>
    <dbReference type="NCBI Taxonomy" id="415210"/>
    <lineage>
        <taxon>Bacteria</taxon>
        <taxon>Bacillati</taxon>
        <taxon>Actinomycetota</taxon>
        <taxon>Actinomycetes</taxon>
        <taxon>Micrococcales</taxon>
        <taxon>Microbacteriaceae</taxon>
        <taxon>Microbacterium</taxon>
    </lineage>
</organism>
<dbReference type="Proteomes" id="UP001501690">
    <property type="component" value="Unassembled WGS sequence"/>
</dbReference>
<comment type="similarity">
    <text evidence="1">Belongs to the short-chain dehydrogenases/reductases (SDR) family.</text>
</comment>
<name>A0ABN2IJP3_9MICO</name>